<name>A0A9Q0MWA1_9DIPT</name>
<comment type="caution">
    <text evidence="1">The sequence shown here is derived from an EMBL/GenBank/DDBJ whole genome shotgun (WGS) entry which is preliminary data.</text>
</comment>
<keyword evidence="2" id="KW-1185">Reference proteome</keyword>
<dbReference type="EMBL" id="WJQU01000003">
    <property type="protein sequence ID" value="KAJ6639146.1"/>
    <property type="molecule type" value="Genomic_DNA"/>
</dbReference>
<proteinExistence type="predicted"/>
<sequence>MLEMFCFVKRAVILKCPKTADNVRDHLQIFFALVTYTWTDPYVLIFDKKLNGSVILGIKAQCRIAFNFISKFSAKPLFVKSVLIFCGLSSLLVISSGLIINCDYVDTVQGDLGTLYTCLSRVVFVGDSRTVTQVSENHLDGRNSSSVQAIIYNQTLNFFPRNVSEFFPNIQIIYANFINSSELYREDLKGFEDLRSFRFGNNNLKEIENDLFTNNLLLTSVYFEHNPITHVGHSVFSHLNNLNTLYMYNTSCMNRFAANNRIEVERLVFSIIIECPPTLQMTEDKIVNGIALTNQVQSHIESAFQILYSKIEAIEEHHSELEKRIEILEQNSNSTLFSPHH</sequence>
<evidence type="ECO:0000313" key="1">
    <source>
        <dbReference type="EMBL" id="KAJ6639146.1"/>
    </source>
</evidence>
<keyword evidence="1" id="KW-0675">Receptor</keyword>
<dbReference type="Proteomes" id="UP001151699">
    <property type="component" value="Chromosome X"/>
</dbReference>
<organism evidence="1 2">
    <name type="scientific">Pseudolycoriella hygida</name>
    <dbReference type="NCBI Taxonomy" id="35572"/>
    <lineage>
        <taxon>Eukaryota</taxon>
        <taxon>Metazoa</taxon>
        <taxon>Ecdysozoa</taxon>
        <taxon>Arthropoda</taxon>
        <taxon>Hexapoda</taxon>
        <taxon>Insecta</taxon>
        <taxon>Pterygota</taxon>
        <taxon>Neoptera</taxon>
        <taxon>Endopterygota</taxon>
        <taxon>Diptera</taxon>
        <taxon>Nematocera</taxon>
        <taxon>Sciaroidea</taxon>
        <taxon>Sciaridae</taxon>
        <taxon>Pseudolycoriella</taxon>
    </lineage>
</organism>
<protein>
    <submittedName>
        <fullName evidence="1">Leucine-rich repeat-containing G-protein coupled receptor 5</fullName>
    </submittedName>
</protein>
<dbReference type="OrthoDB" id="7785680at2759"/>
<dbReference type="Gene3D" id="3.80.10.10">
    <property type="entry name" value="Ribonuclease Inhibitor"/>
    <property type="match status" value="1"/>
</dbReference>
<dbReference type="SUPFAM" id="SSF52058">
    <property type="entry name" value="L domain-like"/>
    <property type="match status" value="1"/>
</dbReference>
<dbReference type="InterPro" id="IPR032675">
    <property type="entry name" value="LRR_dom_sf"/>
</dbReference>
<reference evidence="1" key="1">
    <citation type="submission" date="2022-07" db="EMBL/GenBank/DDBJ databases">
        <authorList>
            <person name="Trinca V."/>
            <person name="Uliana J.V.C."/>
            <person name="Torres T.T."/>
            <person name="Ward R.J."/>
            <person name="Monesi N."/>
        </authorList>
    </citation>
    <scope>NUCLEOTIDE SEQUENCE</scope>
    <source>
        <strain evidence="1">HSMRA1968</strain>
        <tissue evidence="1">Whole embryos</tissue>
    </source>
</reference>
<gene>
    <name evidence="1" type="primary">lgr5</name>
    <name evidence="1" type="ORF">Bhyg_11886</name>
</gene>
<accession>A0A9Q0MWA1</accession>
<evidence type="ECO:0000313" key="2">
    <source>
        <dbReference type="Proteomes" id="UP001151699"/>
    </source>
</evidence>
<dbReference type="AlphaFoldDB" id="A0A9Q0MWA1"/>